<organism evidence="2">
    <name type="scientific">Jonesiaceae bacterium BS-20</name>
    <dbReference type="NCBI Taxonomy" id="3120821"/>
    <lineage>
        <taxon>Bacteria</taxon>
        <taxon>Bacillati</taxon>
        <taxon>Actinomycetota</taxon>
        <taxon>Actinomycetes</taxon>
        <taxon>Micrococcales</taxon>
        <taxon>Jonesiaceae</taxon>
    </lineage>
</organism>
<feature type="transmembrane region" description="Helical" evidence="1">
    <location>
        <begin position="161"/>
        <end position="181"/>
    </location>
</feature>
<evidence type="ECO:0000313" key="2">
    <source>
        <dbReference type="EMBL" id="XBH21589.1"/>
    </source>
</evidence>
<evidence type="ECO:0000256" key="1">
    <source>
        <dbReference type="SAM" id="Phobius"/>
    </source>
</evidence>
<keyword evidence="1" id="KW-0472">Membrane</keyword>
<dbReference type="AlphaFoldDB" id="A0AAU7DUE6"/>
<proteinExistence type="predicted"/>
<keyword evidence="1" id="KW-1133">Transmembrane helix</keyword>
<feature type="transmembrane region" description="Helical" evidence="1">
    <location>
        <begin position="135"/>
        <end position="155"/>
    </location>
</feature>
<name>A0AAU7DUE6_9MICO</name>
<reference evidence="2" key="1">
    <citation type="submission" date="2024-02" db="EMBL/GenBank/DDBJ databases">
        <title>Tomenella chthoni gen. nov. sp. nov., a member of the family Jonesiaceae isolated from bat guano.</title>
        <authorList>
            <person name="Miller S.L."/>
            <person name="King J."/>
            <person name="Sankaranarayanan K."/>
            <person name="Lawson P.A."/>
        </authorList>
    </citation>
    <scope>NUCLEOTIDE SEQUENCE</scope>
    <source>
        <strain evidence="2">BS-20</strain>
    </source>
</reference>
<accession>A0AAU7DUE6</accession>
<gene>
    <name evidence="2" type="ORF">V5R04_15495</name>
</gene>
<keyword evidence="1" id="KW-0812">Transmembrane</keyword>
<dbReference type="EMBL" id="CP146203">
    <property type="protein sequence ID" value="XBH21589.1"/>
    <property type="molecule type" value="Genomic_DNA"/>
</dbReference>
<protein>
    <submittedName>
        <fullName evidence="2">Uncharacterized protein</fullName>
    </submittedName>
</protein>
<sequence length="191" mass="20219">MRTQTIKALALDETAIGLHAVLETPIGEIRGGISDVFHPKCPCGAGALEVWIWINGNIFIATPETPLQLELTPTELAAVRVQEQDQAIAIARQGQQSSVEKYLGNSVMSAVAVDEAQAYVPDAPRAKARPYLRSSLIAVLAVVVIVAAVIFGVNAPALSGYTFLSMLLVAVAGGALLRALAELYTLRGRQS</sequence>